<dbReference type="PANTHER" id="PTHR11785">
    <property type="entry name" value="AMINO ACID TRANSPORTER"/>
    <property type="match status" value="1"/>
</dbReference>
<feature type="transmembrane region" description="Helical" evidence="5">
    <location>
        <begin position="85"/>
        <end position="110"/>
    </location>
</feature>
<evidence type="ECO:0000313" key="7">
    <source>
        <dbReference type="Proteomes" id="UP000779507"/>
    </source>
</evidence>
<accession>A0ABX2FVT4</accession>
<evidence type="ECO:0000256" key="4">
    <source>
        <dbReference type="ARBA" id="ARBA00023136"/>
    </source>
</evidence>
<dbReference type="Proteomes" id="UP000779507">
    <property type="component" value="Unassembled WGS sequence"/>
</dbReference>
<feature type="transmembrane region" description="Helical" evidence="5">
    <location>
        <begin position="292"/>
        <end position="311"/>
    </location>
</feature>
<reference evidence="6 7" key="1">
    <citation type="submission" date="2020-05" db="EMBL/GenBank/DDBJ databases">
        <title>Genomic Encyclopedia of Type Strains, Phase IV (KMG-V): Genome sequencing to study the core and pangenomes of soil and plant-associated prokaryotes.</title>
        <authorList>
            <person name="Whitman W."/>
        </authorList>
    </citation>
    <scope>NUCLEOTIDE SEQUENCE [LARGE SCALE GENOMIC DNA]</scope>
    <source>
        <strain evidence="6 7">9A</strain>
    </source>
</reference>
<dbReference type="EMBL" id="JABSNP010000030">
    <property type="protein sequence ID" value="NRT21325.1"/>
    <property type="molecule type" value="Genomic_DNA"/>
</dbReference>
<feature type="transmembrane region" description="Helical" evidence="5">
    <location>
        <begin position="238"/>
        <end position="258"/>
    </location>
</feature>
<evidence type="ECO:0000256" key="5">
    <source>
        <dbReference type="SAM" id="Phobius"/>
    </source>
</evidence>
<feature type="transmembrane region" description="Helical" evidence="5">
    <location>
        <begin position="12"/>
        <end position="35"/>
    </location>
</feature>
<feature type="transmembrane region" description="Helical" evidence="5">
    <location>
        <begin position="393"/>
        <end position="414"/>
    </location>
</feature>
<evidence type="ECO:0000313" key="6">
    <source>
        <dbReference type="EMBL" id="NRT21325.1"/>
    </source>
</evidence>
<keyword evidence="2 5" id="KW-0812">Transmembrane</keyword>
<feature type="transmembrane region" description="Helical" evidence="5">
    <location>
        <begin position="161"/>
        <end position="182"/>
    </location>
</feature>
<evidence type="ECO:0000256" key="1">
    <source>
        <dbReference type="ARBA" id="ARBA00004141"/>
    </source>
</evidence>
<proteinExistence type="predicted"/>
<dbReference type="Gene3D" id="1.20.1740.10">
    <property type="entry name" value="Amino acid/polyamine transporter I"/>
    <property type="match status" value="1"/>
</dbReference>
<sequence length="451" mass="47524">MQNQPYKISFLTGAAIVVANMVGTGVFTSLGFQVLDIQSGFALLALWVVGGLIALCGAVCYGELAAAMPRSGGEYHYLGQIYHPALGFLSGWVSATVGFAAPTALAALALGEYAKSVWPSLGQVLLQGTTTTGATLLGVGVVLALALVHGTSTRAGSRLQVVITALKVGVLVAFIGAGLLAGEGQPLHYAPDAAGWRAVLSPAFAVSLVYVSYAYSGWNAAAYLTGEIHNPGRNLSRILLAGTAAVLLLYVGLNYVFLRSTPLAGLKGQVEVGFVAATSLFGAAAGRLTGGIIAALLVSTISSMIFAGPRIVQTMGEDLPALRFLAPKSRAGIPVRALVLQVAITLVFILRPKFKEVLVYAGFVLNLFTFLTVLGLFVLRWRKPGLPRPYRAWGYPLTPLLFLGLSGWTLAFILRDKPTESKYGLYTLIAGLVIYLLTTRIFRVARPAPNP</sequence>
<dbReference type="InterPro" id="IPR002293">
    <property type="entry name" value="AA/rel_permease1"/>
</dbReference>
<feature type="transmembrane region" description="Helical" evidence="5">
    <location>
        <begin position="202"/>
        <end position="226"/>
    </location>
</feature>
<gene>
    <name evidence="6" type="ORF">HNP98_004171</name>
</gene>
<keyword evidence="3 5" id="KW-1133">Transmembrane helix</keyword>
<feature type="transmembrane region" description="Helical" evidence="5">
    <location>
        <begin position="357"/>
        <end position="381"/>
    </location>
</feature>
<name>A0ABX2FVT4_9BACT</name>
<comment type="caution">
    <text evidence="6">The sequence shown here is derived from an EMBL/GenBank/DDBJ whole genome shotgun (WGS) entry which is preliminary data.</text>
</comment>
<feature type="transmembrane region" description="Helical" evidence="5">
    <location>
        <begin position="130"/>
        <end position="149"/>
    </location>
</feature>
<feature type="transmembrane region" description="Helical" evidence="5">
    <location>
        <begin position="41"/>
        <end position="64"/>
    </location>
</feature>
<keyword evidence="7" id="KW-1185">Reference proteome</keyword>
<evidence type="ECO:0000256" key="3">
    <source>
        <dbReference type="ARBA" id="ARBA00022989"/>
    </source>
</evidence>
<keyword evidence="4 5" id="KW-0472">Membrane</keyword>
<feature type="transmembrane region" description="Helical" evidence="5">
    <location>
        <begin position="264"/>
        <end position="285"/>
    </location>
</feature>
<dbReference type="PANTHER" id="PTHR11785:SF512">
    <property type="entry name" value="SOBREMESA, ISOFORM B"/>
    <property type="match status" value="1"/>
</dbReference>
<organism evidence="6 7">
    <name type="scientific">Hymenobacter caeli</name>
    <dbReference type="NCBI Taxonomy" id="2735894"/>
    <lineage>
        <taxon>Bacteria</taxon>
        <taxon>Pseudomonadati</taxon>
        <taxon>Bacteroidota</taxon>
        <taxon>Cytophagia</taxon>
        <taxon>Cytophagales</taxon>
        <taxon>Hymenobacteraceae</taxon>
        <taxon>Hymenobacter</taxon>
    </lineage>
</organism>
<evidence type="ECO:0000256" key="2">
    <source>
        <dbReference type="ARBA" id="ARBA00022692"/>
    </source>
</evidence>
<dbReference type="RefSeq" id="WP_317171166.1">
    <property type="nucleotide sequence ID" value="NZ_JABSNP010000030.1"/>
</dbReference>
<dbReference type="Pfam" id="PF13520">
    <property type="entry name" value="AA_permease_2"/>
    <property type="match status" value="1"/>
</dbReference>
<dbReference type="InterPro" id="IPR050598">
    <property type="entry name" value="AminoAcid_Transporter"/>
</dbReference>
<dbReference type="PIRSF" id="PIRSF006060">
    <property type="entry name" value="AA_transporter"/>
    <property type="match status" value="1"/>
</dbReference>
<feature type="transmembrane region" description="Helical" evidence="5">
    <location>
        <begin position="331"/>
        <end position="350"/>
    </location>
</feature>
<protein>
    <submittedName>
        <fullName evidence="6">APA family basic amino acid/polyamine antiporter</fullName>
    </submittedName>
</protein>
<comment type="subcellular location">
    <subcellularLocation>
        <location evidence="1">Membrane</location>
        <topology evidence="1">Multi-pass membrane protein</topology>
    </subcellularLocation>
</comment>
<feature type="transmembrane region" description="Helical" evidence="5">
    <location>
        <begin position="423"/>
        <end position="442"/>
    </location>
</feature>